<dbReference type="GO" id="GO:0006974">
    <property type="term" value="P:DNA damage response"/>
    <property type="evidence" value="ECO:0007669"/>
    <property type="project" value="TreeGrafter"/>
</dbReference>
<dbReference type="EMBL" id="JAZBJZ010000120">
    <property type="protein sequence ID" value="MEE3719239.1"/>
    <property type="molecule type" value="Genomic_DNA"/>
</dbReference>
<name>A0AAW9Q4Z7_9CYAN</name>
<dbReference type="Pfam" id="PF04402">
    <property type="entry name" value="SIMPL"/>
    <property type="match status" value="1"/>
</dbReference>
<dbReference type="PANTHER" id="PTHR34387">
    <property type="entry name" value="SLR1258 PROTEIN"/>
    <property type="match status" value="1"/>
</dbReference>
<evidence type="ECO:0000313" key="2">
    <source>
        <dbReference type="Proteomes" id="UP001333818"/>
    </source>
</evidence>
<dbReference type="Gene3D" id="3.30.70.2970">
    <property type="entry name" value="Protein of unknown function (DUF541), domain 2"/>
    <property type="match status" value="1"/>
</dbReference>
<comment type="caution">
    <text evidence="1">The sequence shown here is derived from an EMBL/GenBank/DDBJ whole genome shotgun (WGS) entry which is preliminary data.</text>
</comment>
<dbReference type="RefSeq" id="WP_330485676.1">
    <property type="nucleotide sequence ID" value="NZ_JAZBJZ010000120.1"/>
</dbReference>
<protein>
    <submittedName>
        <fullName evidence="1">SIMPL domain-containing protein</fullName>
    </submittedName>
</protein>
<gene>
    <name evidence="1" type="ORF">V2H45_21065</name>
</gene>
<dbReference type="AlphaFoldDB" id="A0AAW9Q4Z7"/>
<dbReference type="Gene3D" id="3.30.110.170">
    <property type="entry name" value="Protein of unknown function (DUF541), domain 1"/>
    <property type="match status" value="1"/>
</dbReference>
<dbReference type="InterPro" id="IPR007497">
    <property type="entry name" value="SIMPL/DUF541"/>
</dbReference>
<organism evidence="1 2">
    <name type="scientific">Tumidithrix elongata BACA0141</name>
    <dbReference type="NCBI Taxonomy" id="2716417"/>
    <lineage>
        <taxon>Bacteria</taxon>
        <taxon>Bacillati</taxon>
        <taxon>Cyanobacteriota</taxon>
        <taxon>Cyanophyceae</taxon>
        <taxon>Pseudanabaenales</taxon>
        <taxon>Pseudanabaenaceae</taxon>
        <taxon>Tumidithrix</taxon>
        <taxon>Tumidithrix elongata</taxon>
    </lineage>
</organism>
<dbReference type="PANTHER" id="PTHR34387:SF1">
    <property type="entry name" value="PERIPLASMIC IMMUNOGENIC PROTEIN"/>
    <property type="match status" value="1"/>
</dbReference>
<accession>A0AAW9Q4Z7</accession>
<reference evidence="1" key="1">
    <citation type="submission" date="2024-01" db="EMBL/GenBank/DDBJ databases">
        <title>Bank of Algae and Cyanobacteria of the Azores (BACA) strain genomes.</title>
        <authorList>
            <person name="Luz R."/>
            <person name="Cordeiro R."/>
            <person name="Fonseca A."/>
            <person name="Goncalves V."/>
        </authorList>
    </citation>
    <scope>NUCLEOTIDE SEQUENCE</scope>
    <source>
        <strain evidence="1">BACA0141</strain>
    </source>
</reference>
<sequence>MSKISLSRTIKALQATTLLSTVFILATPIATFIPSVSAQEVKQSRVLTVTGQGERYVPTTTARVQVAVAVEGKTAEEVQAEIARKTNRVIATLKELQVDKLQTTGISLSPKYVYENNRQRQDGFTGQNSISFVTSIERSGATLDAIVAAGANRIDQISFLAPDEAVRVARNGALQDAVKDAQAQADAVLSSLNLKAQSIRTIQIGNAQSYTPQVFKQALSTADNNATSVVGGVQNVQASVTLEITY</sequence>
<dbReference type="Proteomes" id="UP001333818">
    <property type="component" value="Unassembled WGS sequence"/>
</dbReference>
<proteinExistence type="predicted"/>
<keyword evidence="2" id="KW-1185">Reference proteome</keyword>
<evidence type="ECO:0000313" key="1">
    <source>
        <dbReference type="EMBL" id="MEE3719239.1"/>
    </source>
</evidence>
<dbReference type="InterPro" id="IPR052022">
    <property type="entry name" value="26kDa_periplasmic_antigen"/>
</dbReference>